<dbReference type="Pfam" id="PF22677">
    <property type="entry name" value="Ble-like_N"/>
    <property type="match status" value="1"/>
</dbReference>
<dbReference type="InterPro" id="IPR029068">
    <property type="entry name" value="Glyas_Bleomycin-R_OHBP_Dase"/>
</dbReference>
<comment type="caution">
    <text evidence="2">The sequence shown here is derived from an EMBL/GenBank/DDBJ whole genome shotgun (WGS) entry which is preliminary data.</text>
</comment>
<dbReference type="EMBL" id="PUIA01000051">
    <property type="protein sequence ID" value="PQO27971.1"/>
    <property type="molecule type" value="Genomic_DNA"/>
</dbReference>
<organism evidence="2 3">
    <name type="scientific">Blastopirellula marina</name>
    <dbReference type="NCBI Taxonomy" id="124"/>
    <lineage>
        <taxon>Bacteria</taxon>
        <taxon>Pseudomonadati</taxon>
        <taxon>Planctomycetota</taxon>
        <taxon>Planctomycetia</taxon>
        <taxon>Pirellulales</taxon>
        <taxon>Pirellulaceae</taxon>
        <taxon>Blastopirellula</taxon>
    </lineage>
</organism>
<keyword evidence="2" id="KW-0560">Oxidoreductase</keyword>
<proteinExistence type="predicted"/>
<dbReference type="AlphaFoldDB" id="A0A2S8F732"/>
<name>A0A2S8F732_9BACT</name>
<keyword evidence="2" id="KW-0223">Dioxygenase</keyword>
<dbReference type="RefSeq" id="WP_105355522.1">
    <property type="nucleotide sequence ID" value="NZ_PUIA01000051.1"/>
</dbReference>
<dbReference type="GO" id="GO:0051213">
    <property type="term" value="F:dioxygenase activity"/>
    <property type="evidence" value="ECO:0007669"/>
    <property type="project" value="UniProtKB-KW"/>
</dbReference>
<dbReference type="PANTHER" id="PTHR36503:SF2">
    <property type="entry name" value="BLR2408 PROTEIN"/>
    <property type="match status" value="1"/>
</dbReference>
<dbReference type="Proteomes" id="UP000240009">
    <property type="component" value="Unassembled WGS sequence"/>
</dbReference>
<dbReference type="Gene3D" id="3.10.180.10">
    <property type="entry name" value="2,3-Dihydroxybiphenyl 1,2-Dioxygenase, domain 1"/>
    <property type="match status" value="1"/>
</dbReference>
<gene>
    <name evidence="2" type="ORF">C5Y96_16465</name>
</gene>
<reference evidence="2 3" key="1">
    <citation type="submission" date="2018-02" db="EMBL/GenBank/DDBJ databases">
        <title>Comparative genomes isolates from brazilian mangrove.</title>
        <authorList>
            <person name="Araujo J.E."/>
            <person name="Taketani R.G."/>
            <person name="Silva M.C.P."/>
            <person name="Loureco M.V."/>
            <person name="Andreote F.D."/>
        </authorList>
    </citation>
    <scope>NUCLEOTIDE SEQUENCE [LARGE SCALE GENOMIC DNA]</scope>
    <source>
        <strain evidence="2 3">HEX-2 MGV</strain>
    </source>
</reference>
<dbReference type="InterPro" id="IPR037523">
    <property type="entry name" value="VOC_core"/>
</dbReference>
<evidence type="ECO:0000313" key="3">
    <source>
        <dbReference type="Proteomes" id="UP000240009"/>
    </source>
</evidence>
<dbReference type="SUPFAM" id="SSF54593">
    <property type="entry name" value="Glyoxalase/Bleomycin resistance protein/Dihydroxybiphenyl dioxygenase"/>
    <property type="match status" value="1"/>
</dbReference>
<accession>A0A2S8F732</accession>
<evidence type="ECO:0000259" key="1">
    <source>
        <dbReference type="PROSITE" id="PS51819"/>
    </source>
</evidence>
<dbReference type="PANTHER" id="PTHR36503">
    <property type="entry name" value="BLR2520 PROTEIN"/>
    <property type="match status" value="1"/>
</dbReference>
<dbReference type="OrthoDB" id="9798430at2"/>
<protein>
    <submittedName>
        <fullName evidence="2">Glyoxalase/bleomycin resistance/extradiol dioxygenase family protein</fullName>
    </submittedName>
</protein>
<feature type="domain" description="VOC" evidence="1">
    <location>
        <begin position="3"/>
        <end position="127"/>
    </location>
</feature>
<dbReference type="PROSITE" id="PS51819">
    <property type="entry name" value="VOC"/>
    <property type="match status" value="1"/>
</dbReference>
<dbReference type="InterPro" id="IPR053863">
    <property type="entry name" value="Glyoxy/Ble-like_N"/>
</dbReference>
<sequence length="142" mass="15881">MIQQLFVNLPVKDLTKTVEFFTALGFTFNPQFTDDSATCMIVSENIMVMLLVESRFKEFTPKAICDSHKSTEVLNALQLESREDVIEFVDKAVAAGGKTYAEPKDHGFMIQHGFEDLDGHIWEVFWMDPAGFAQAHAGSSGQ</sequence>
<evidence type="ECO:0000313" key="2">
    <source>
        <dbReference type="EMBL" id="PQO27971.1"/>
    </source>
</evidence>